<evidence type="ECO:0000313" key="1">
    <source>
        <dbReference type="EMBL" id="KYO30812.1"/>
    </source>
</evidence>
<organism evidence="1 2">
    <name type="scientific">Alligator mississippiensis</name>
    <name type="common">American alligator</name>
    <dbReference type="NCBI Taxonomy" id="8496"/>
    <lineage>
        <taxon>Eukaryota</taxon>
        <taxon>Metazoa</taxon>
        <taxon>Chordata</taxon>
        <taxon>Craniata</taxon>
        <taxon>Vertebrata</taxon>
        <taxon>Euteleostomi</taxon>
        <taxon>Archelosauria</taxon>
        <taxon>Archosauria</taxon>
        <taxon>Crocodylia</taxon>
        <taxon>Alligatoridae</taxon>
        <taxon>Alligatorinae</taxon>
        <taxon>Alligator</taxon>
    </lineage>
</organism>
<reference evidence="1 2" key="1">
    <citation type="journal article" date="2012" name="Genome Biol.">
        <title>Sequencing three crocodilian genomes to illuminate the evolution of archosaurs and amniotes.</title>
        <authorList>
            <person name="St John J.A."/>
            <person name="Braun E.L."/>
            <person name="Isberg S.R."/>
            <person name="Miles L.G."/>
            <person name="Chong A.Y."/>
            <person name="Gongora J."/>
            <person name="Dalzell P."/>
            <person name="Moran C."/>
            <person name="Bed'hom B."/>
            <person name="Abzhanov A."/>
            <person name="Burgess S.C."/>
            <person name="Cooksey A.M."/>
            <person name="Castoe T.A."/>
            <person name="Crawford N.G."/>
            <person name="Densmore L.D."/>
            <person name="Drew J.C."/>
            <person name="Edwards S.V."/>
            <person name="Faircloth B.C."/>
            <person name="Fujita M.K."/>
            <person name="Greenwold M.J."/>
            <person name="Hoffmann F.G."/>
            <person name="Howard J.M."/>
            <person name="Iguchi T."/>
            <person name="Janes D.E."/>
            <person name="Khan S.Y."/>
            <person name="Kohno S."/>
            <person name="de Koning A.J."/>
            <person name="Lance S.L."/>
            <person name="McCarthy F.M."/>
            <person name="McCormack J.E."/>
            <person name="Merchant M.E."/>
            <person name="Peterson D.G."/>
            <person name="Pollock D.D."/>
            <person name="Pourmand N."/>
            <person name="Raney B.J."/>
            <person name="Roessler K.A."/>
            <person name="Sanford J.R."/>
            <person name="Sawyer R.H."/>
            <person name="Schmidt C.J."/>
            <person name="Triplett E.W."/>
            <person name="Tuberville T.D."/>
            <person name="Venegas-Anaya M."/>
            <person name="Howard J.T."/>
            <person name="Jarvis E.D."/>
            <person name="Guillette L.J.Jr."/>
            <person name="Glenn T.C."/>
            <person name="Green R.E."/>
            <person name="Ray D.A."/>
        </authorList>
    </citation>
    <scope>NUCLEOTIDE SEQUENCE [LARGE SCALE GENOMIC DNA]</scope>
    <source>
        <strain evidence="1">KSC_2009_1</strain>
    </source>
</reference>
<keyword evidence="2" id="KW-1185">Reference proteome</keyword>
<sequence length="122" mass="13076">MKGKLPLHATNPGFAFSTPCKCSASPALVDQLSIAQRVTEINPTQKVSCRDESQGRLTFCHASQVPDHAPVFRDRGSMFPIGIRGTINSCPTDVLKQAGEEAVLRLEIQAPGLSLTEGGSWV</sequence>
<accession>A0A151N227</accession>
<gene>
    <name evidence="1" type="ORF">Y1Q_0014331</name>
</gene>
<proteinExistence type="predicted"/>
<comment type="caution">
    <text evidence="1">The sequence shown here is derived from an EMBL/GenBank/DDBJ whole genome shotgun (WGS) entry which is preliminary data.</text>
</comment>
<dbReference type="AlphaFoldDB" id="A0A151N227"/>
<dbReference type="EMBL" id="AKHW03004153">
    <property type="protein sequence ID" value="KYO30812.1"/>
    <property type="molecule type" value="Genomic_DNA"/>
</dbReference>
<dbReference type="Proteomes" id="UP000050525">
    <property type="component" value="Unassembled WGS sequence"/>
</dbReference>
<name>A0A151N227_ALLMI</name>
<protein>
    <submittedName>
        <fullName evidence="1">Uncharacterized protein</fullName>
    </submittedName>
</protein>
<evidence type="ECO:0000313" key="2">
    <source>
        <dbReference type="Proteomes" id="UP000050525"/>
    </source>
</evidence>